<protein>
    <recommendedName>
        <fullName evidence="4">Transposase</fullName>
    </recommendedName>
</protein>
<feature type="region of interest" description="Disordered" evidence="1">
    <location>
        <begin position="1"/>
        <end position="40"/>
    </location>
</feature>
<evidence type="ECO:0000256" key="1">
    <source>
        <dbReference type="SAM" id="MobiDB-lite"/>
    </source>
</evidence>
<comment type="caution">
    <text evidence="2">The sequence shown here is derived from an EMBL/GenBank/DDBJ whole genome shotgun (WGS) entry which is preliminary data.</text>
</comment>
<evidence type="ECO:0000313" key="3">
    <source>
        <dbReference type="Proteomes" id="UP001500729"/>
    </source>
</evidence>
<gene>
    <name evidence="2" type="ORF">GCM10009533_59370</name>
</gene>
<keyword evidence="3" id="KW-1185">Reference proteome</keyword>
<evidence type="ECO:0000313" key="2">
    <source>
        <dbReference type="EMBL" id="GAA0553470.1"/>
    </source>
</evidence>
<proteinExistence type="predicted"/>
<sequence length="99" mass="10081">MRSGGDDHPGGACGSSAEPWKLAGQSTPDHDTNADEPGIIDLDATLVPAPSGEQHAAPTFDKIFGHHALGAWADHGPAGTGEPLAVILWPGNAGSNPRR</sequence>
<reference evidence="2 3" key="1">
    <citation type="journal article" date="2019" name="Int. J. Syst. Evol. Microbiol.">
        <title>The Global Catalogue of Microorganisms (GCM) 10K type strain sequencing project: providing services to taxonomists for standard genome sequencing and annotation.</title>
        <authorList>
            <consortium name="The Broad Institute Genomics Platform"/>
            <consortium name="The Broad Institute Genome Sequencing Center for Infectious Disease"/>
            <person name="Wu L."/>
            <person name="Ma J."/>
        </authorList>
    </citation>
    <scope>NUCLEOTIDE SEQUENCE [LARGE SCALE GENOMIC DNA]</scope>
    <source>
        <strain evidence="2 3">JCM 10303</strain>
    </source>
</reference>
<evidence type="ECO:0008006" key="4">
    <source>
        <dbReference type="Google" id="ProtNLM"/>
    </source>
</evidence>
<accession>A0ABN1DVQ5</accession>
<name>A0ABN1DVQ5_SACER</name>
<dbReference type="RefSeq" id="WP_009944723.1">
    <property type="nucleotide sequence ID" value="NZ_BAAAGS010000061.1"/>
</dbReference>
<dbReference type="Proteomes" id="UP001500729">
    <property type="component" value="Unassembled WGS sequence"/>
</dbReference>
<organism evidence="2 3">
    <name type="scientific">Saccharopolyspora erythraea</name>
    <name type="common">Streptomyces erythraeus</name>
    <dbReference type="NCBI Taxonomy" id="1836"/>
    <lineage>
        <taxon>Bacteria</taxon>
        <taxon>Bacillati</taxon>
        <taxon>Actinomycetota</taxon>
        <taxon>Actinomycetes</taxon>
        <taxon>Pseudonocardiales</taxon>
        <taxon>Pseudonocardiaceae</taxon>
        <taxon>Saccharopolyspora</taxon>
    </lineage>
</organism>
<dbReference type="EMBL" id="BAAAGS010000061">
    <property type="protein sequence ID" value="GAA0553470.1"/>
    <property type="molecule type" value="Genomic_DNA"/>
</dbReference>